<evidence type="ECO:0000256" key="4">
    <source>
        <dbReference type="SAM" id="MobiDB-lite"/>
    </source>
</evidence>
<keyword evidence="5" id="KW-0346">Stress response</keyword>
<dbReference type="NCBIfam" id="NF001413">
    <property type="entry name" value="PRK00290.1"/>
    <property type="match status" value="1"/>
</dbReference>
<dbReference type="InterPro" id="IPR013126">
    <property type="entry name" value="Hsp_70_fam"/>
</dbReference>
<dbReference type="FunFam" id="3.30.420.40:FF:000004">
    <property type="entry name" value="Molecular chaperone DnaK"/>
    <property type="match status" value="1"/>
</dbReference>
<evidence type="ECO:0000256" key="1">
    <source>
        <dbReference type="ARBA" id="ARBA00022741"/>
    </source>
</evidence>
<dbReference type="Gene3D" id="1.20.1270.10">
    <property type="match status" value="1"/>
</dbReference>
<comment type="similarity">
    <text evidence="3">Belongs to the heat shock protein 70 family.</text>
</comment>
<dbReference type="CDD" id="cd10234">
    <property type="entry name" value="ASKHA_NBD_HSP70_DnaK-like"/>
    <property type="match status" value="1"/>
</dbReference>
<dbReference type="Gene3D" id="3.90.640.10">
    <property type="entry name" value="Actin, Chain A, domain 4"/>
    <property type="match status" value="1"/>
</dbReference>
<gene>
    <name evidence="5" type="ORF">CHLNCDRAFT_145242</name>
</gene>
<sequence length="676" mass="72081">MQSTFTGTRLGKARLSGAPVSARAAPLRSGAGRRGALVVKAEKVVGIDLGTTNSAVAAMEGGKPTIITNAEGGRTTPSVVAFTKTGDRLVGQIAKRQAVVNPENTFFSVKRFIGRKMGEVQEESKQVPYRVLADGNGNVKIASSHANKEFAPEEISAIVLRKLSEDAAKFLNDSVTKAVITVPAYFNDSQRQATKDAGKIGGLEVLRIINEPTAASLAYGLDKKSNETILVFDLGGGTFDVSVLEVGDGVFEVLSTSGDTHLGGDDFDKRIVDWLAEDFQKAEGLDLRKDRQALQRLMEAAEKAKIELSATPQTGISLPFITATADGPKHIDAQLSRSKFEQLCSDLLERCRVPVEQALKDAKLKYEDIDEVILVGGSTRIPAVIELVEKISHKKPNVTVNPDEVVALGAAVQGGVLAGEVSDIVLLDVTPLSLGLETLGGVATKVIPRNTTLPTSKNEIFSTAADGQTSVEINVLQGEREFARDNKSLGTFRLDGIPPAPRGVPQVEVRFDIDANGILSVTATDKGTGKKQDIKITGASTLPSDEVDRMVKDAEKNAEEDRKARELIDTKNQADSQVYQTEKQLKEFADKVPEEVKGKVEAKLAALKEAIPSDDVPKIKEAMEELQKEVMTLGQAVYGQQQAGGAAPGGEDAGSSSGPKGDDVIDAEFTDSPKDK</sequence>
<name>E1ZE03_CHLVA</name>
<dbReference type="Proteomes" id="UP000008141">
    <property type="component" value="Unassembled WGS sequence"/>
</dbReference>
<dbReference type="FunFam" id="3.90.640.10:FF:000003">
    <property type="entry name" value="Molecular chaperone DnaK"/>
    <property type="match status" value="1"/>
</dbReference>
<dbReference type="PANTHER" id="PTHR19375">
    <property type="entry name" value="HEAT SHOCK PROTEIN 70KDA"/>
    <property type="match status" value="1"/>
</dbReference>
<dbReference type="SUPFAM" id="SSF53067">
    <property type="entry name" value="Actin-like ATPase domain"/>
    <property type="match status" value="2"/>
</dbReference>
<feature type="region of interest" description="Disordered" evidence="4">
    <location>
        <begin position="639"/>
        <end position="676"/>
    </location>
</feature>
<dbReference type="InterPro" id="IPR012725">
    <property type="entry name" value="Chaperone_DnaK"/>
</dbReference>
<dbReference type="InterPro" id="IPR018181">
    <property type="entry name" value="Heat_shock_70_CS"/>
</dbReference>
<keyword evidence="1 3" id="KW-0547">Nucleotide-binding</keyword>
<dbReference type="Pfam" id="PF00012">
    <property type="entry name" value="HSP70"/>
    <property type="match status" value="1"/>
</dbReference>
<dbReference type="FunCoup" id="E1ZE03">
    <property type="interactions" value="746"/>
</dbReference>
<evidence type="ECO:0000256" key="3">
    <source>
        <dbReference type="RuleBase" id="RU003322"/>
    </source>
</evidence>
<keyword evidence="2 3" id="KW-0067">ATP-binding</keyword>
<dbReference type="PROSITE" id="PS00329">
    <property type="entry name" value="HSP70_2"/>
    <property type="match status" value="1"/>
</dbReference>
<organism evidence="6">
    <name type="scientific">Chlorella variabilis</name>
    <name type="common">Green alga</name>
    <dbReference type="NCBI Taxonomy" id="554065"/>
    <lineage>
        <taxon>Eukaryota</taxon>
        <taxon>Viridiplantae</taxon>
        <taxon>Chlorophyta</taxon>
        <taxon>core chlorophytes</taxon>
        <taxon>Trebouxiophyceae</taxon>
        <taxon>Chlorellales</taxon>
        <taxon>Chlorellaceae</taxon>
        <taxon>Chlorella clade</taxon>
        <taxon>Chlorella</taxon>
    </lineage>
</organism>
<reference evidence="5 6" key="1">
    <citation type="journal article" date="2010" name="Plant Cell">
        <title>The Chlorella variabilis NC64A genome reveals adaptation to photosymbiosis, coevolution with viruses, and cryptic sex.</title>
        <authorList>
            <person name="Blanc G."/>
            <person name="Duncan G."/>
            <person name="Agarkova I."/>
            <person name="Borodovsky M."/>
            <person name="Gurnon J."/>
            <person name="Kuo A."/>
            <person name="Lindquist E."/>
            <person name="Lucas S."/>
            <person name="Pangilinan J."/>
            <person name="Polle J."/>
            <person name="Salamov A."/>
            <person name="Terry A."/>
            <person name="Yamada T."/>
            <person name="Dunigan D.D."/>
            <person name="Grigoriev I.V."/>
            <person name="Claverie J.M."/>
            <person name="Van Etten J.L."/>
        </authorList>
    </citation>
    <scope>NUCLEOTIDE SEQUENCE [LARGE SCALE GENOMIC DNA]</scope>
    <source>
        <strain evidence="5 6">NC64A</strain>
    </source>
</reference>
<dbReference type="eggNOG" id="KOG0102">
    <property type="taxonomic scope" value="Eukaryota"/>
</dbReference>
<dbReference type="NCBIfam" id="NF003520">
    <property type="entry name" value="PRK05183.1"/>
    <property type="match status" value="1"/>
</dbReference>
<evidence type="ECO:0000313" key="5">
    <source>
        <dbReference type="EMBL" id="EFN55945.1"/>
    </source>
</evidence>
<dbReference type="Gene3D" id="3.30.420.40">
    <property type="match status" value="2"/>
</dbReference>
<dbReference type="GeneID" id="17355347"/>
<dbReference type="SUPFAM" id="SSF100920">
    <property type="entry name" value="Heat shock protein 70kD (HSP70), peptide-binding domain"/>
    <property type="match status" value="1"/>
</dbReference>
<dbReference type="FunFam" id="1.20.1270.10:FF:000001">
    <property type="entry name" value="Molecular chaperone DnaK"/>
    <property type="match status" value="1"/>
</dbReference>
<dbReference type="FunFam" id="2.60.34.10:FF:000014">
    <property type="entry name" value="Chaperone protein DnaK HSP70"/>
    <property type="match status" value="1"/>
</dbReference>
<dbReference type="RefSeq" id="XP_005848047.1">
    <property type="nucleotide sequence ID" value="XM_005847985.1"/>
</dbReference>
<dbReference type="KEGG" id="cvr:CHLNCDRAFT_145242"/>
<keyword evidence="6" id="KW-1185">Reference proteome</keyword>
<dbReference type="HAMAP" id="MF_00332">
    <property type="entry name" value="DnaK"/>
    <property type="match status" value="1"/>
</dbReference>
<dbReference type="InterPro" id="IPR043129">
    <property type="entry name" value="ATPase_NBD"/>
</dbReference>
<proteinExistence type="inferred from homology"/>
<dbReference type="InterPro" id="IPR029048">
    <property type="entry name" value="HSP70_C_sf"/>
</dbReference>
<evidence type="ECO:0000256" key="2">
    <source>
        <dbReference type="ARBA" id="ARBA00022840"/>
    </source>
</evidence>
<dbReference type="InParanoid" id="E1ZE03"/>
<dbReference type="GO" id="GO:0140662">
    <property type="term" value="F:ATP-dependent protein folding chaperone"/>
    <property type="evidence" value="ECO:0007669"/>
    <property type="project" value="InterPro"/>
</dbReference>
<dbReference type="STRING" id="554065.E1ZE03"/>
<dbReference type="SUPFAM" id="SSF100934">
    <property type="entry name" value="Heat shock protein 70kD (HSP70), C-terminal subdomain"/>
    <property type="match status" value="1"/>
</dbReference>
<dbReference type="GO" id="GO:0005524">
    <property type="term" value="F:ATP binding"/>
    <property type="evidence" value="ECO:0007669"/>
    <property type="project" value="UniProtKB-KW"/>
</dbReference>
<dbReference type="GO" id="GO:0009408">
    <property type="term" value="P:response to heat"/>
    <property type="evidence" value="ECO:0007669"/>
    <property type="project" value="UniProtKB-ARBA"/>
</dbReference>
<dbReference type="PROSITE" id="PS01036">
    <property type="entry name" value="HSP70_3"/>
    <property type="match status" value="1"/>
</dbReference>
<dbReference type="OMA" id="REPHKGI"/>
<protein>
    <submittedName>
        <fullName evidence="5">Heat shock protein 70B</fullName>
    </submittedName>
</protein>
<dbReference type="Gene3D" id="2.60.34.10">
    <property type="entry name" value="Substrate Binding Domain Of DNAk, Chain A, domain 1"/>
    <property type="match status" value="1"/>
</dbReference>
<dbReference type="AlphaFoldDB" id="E1ZE03"/>
<dbReference type="OrthoDB" id="2401965at2759"/>
<dbReference type="PRINTS" id="PR00301">
    <property type="entry name" value="HEATSHOCK70"/>
</dbReference>
<dbReference type="InterPro" id="IPR029047">
    <property type="entry name" value="HSP70_peptide-bd_sf"/>
</dbReference>
<accession>E1ZE03</accession>
<dbReference type="EMBL" id="GL433843">
    <property type="protein sequence ID" value="EFN55945.1"/>
    <property type="molecule type" value="Genomic_DNA"/>
</dbReference>
<dbReference type="PROSITE" id="PS00297">
    <property type="entry name" value="HSP70_1"/>
    <property type="match status" value="1"/>
</dbReference>
<dbReference type="NCBIfam" id="TIGR02350">
    <property type="entry name" value="prok_dnaK"/>
    <property type="match status" value="1"/>
</dbReference>
<dbReference type="GO" id="GO:0051082">
    <property type="term" value="F:unfolded protein binding"/>
    <property type="evidence" value="ECO:0007669"/>
    <property type="project" value="InterPro"/>
</dbReference>
<evidence type="ECO:0000313" key="6">
    <source>
        <dbReference type="Proteomes" id="UP000008141"/>
    </source>
</evidence>